<keyword evidence="2" id="KW-0808">Transferase</keyword>
<evidence type="ECO:0000256" key="4">
    <source>
        <dbReference type="ARBA" id="ARBA00023244"/>
    </source>
</evidence>
<dbReference type="KEGG" id="tcm:HL41_02175"/>
<dbReference type="PaxDb" id="289377-HL41_02175"/>
<dbReference type="HOGENOM" id="CLU_011276_7_0_0"/>
<gene>
    <name evidence="7" type="ORF">HL41_02175</name>
</gene>
<keyword evidence="3" id="KW-0949">S-adenosyl-L-methionine</keyword>
<dbReference type="STRING" id="289377.HL41_02175"/>
<evidence type="ECO:0000256" key="1">
    <source>
        <dbReference type="ARBA" id="ARBA00022603"/>
    </source>
</evidence>
<dbReference type="Proteomes" id="UP000028481">
    <property type="component" value="Chromosome"/>
</dbReference>
<dbReference type="AlphaFoldDB" id="A0A075WYJ6"/>
<dbReference type="PANTHER" id="PTHR45790">
    <property type="entry name" value="SIROHEME SYNTHASE-RELATED"/>
    <property type="match status" value="1"/>
</dbReference>
<feature type="domain" description="Tetrapyrrole methylase" evidence="6">
    <location>
        <begin position="27"/>
        <end position="252"/>
    </location>
</feature>
<dbReference type="OrthoDB" id="9804789at2"/>
<dbReference type="Pfam" id="PF00590">
    <property type="entry name" value="TP_methylase"/>
    <property type="match status" value="1"/>
</dbReference>
<evidence type="ECO:0000259" key="6">
    <source>
        <dbReference type="Pfam" id="PF00590"/>
    </source>
</evidence>
<evidence type="ECO:0000313" key="7">
    <source>
        <dbReference type="EMBL" id="AIH03702.1"/>
    </source>
</evidence>
<feature type="chain" id="PRO_5001711455" description="Tetrapyrrole methylase domain-containing protein" evidence="5">
    <location>
        <begin position="25"/>
        <end position="277"/>
    </location>
</feature>
<keyword evidence="1" id="KW-0489">Methyltransferase</keyword>
<keyword evidence="8" id="KW-1185">Reference proteome</keyword>
<dbReference type="InterPro" id="IPR014777">
    <property type="entry name" value="4pyrrole_Mease_sub1"/>
</dbReference>
<reference evidence="7 8" key="1">
    <citation type="journal article" date="2015" name="Genome Announc.">
        <title>Genome Sequence of a Sulfate-Reducing Thermophilic Bacterium, Thermodesulfobacterium commune DSM 2178T (Phylum Thermodesulfobacteria).</title>
        <authorList>
            <person name="Bhatnagar S."/>
            <person name="Badger J.H."/>
            <person name="Madupu R."/>
            <person name="Khouri H.M."/>
            <person name="O'Connor E.M."/>
            <person name="Robb F.T."/>
            <person name="Ward N.L."/>
            <person name="Eisen J.A."/>
        </authorList>
    </citation>
    <scope>NUCLEOTIDE SEQUENCE [LARGE SCALE GENOMIC DNA]</scope>
    <source>
        <strain evidence="7 8">DSM 2178</strain>
    </source>
</reference>
<dbReference type="PANTHER" id="PTHR45790:SF3">
    <property type="entry name" value="S-ADENOSYL-L-METHIONINE-DEPENDENT UROPORPHYRINOGEN III METHYLTRANSFERASE, CHLOROPLASTIC"/>
    <property type="match status" value="1"/>
</dbReference>
<dbReference type="InterPro" id="IPR000878">
    <property type="entry name" value="4pyrrol_Mease"/>
</dbReference>
<protein>
    <recommendedName>
        <fullName evidence="6">Tetrapyrrole methylase domain-containing protein</fullName>
    </recommendedName>
</protein>
<dbReference type="GO" id="GO:0019354">
    <property type="term" value="P:siroheme biosynthetic process"/>
    <property type="evidence" value="ECO:0007669"/>
    <property type="project" value="TreeGrafter"/>
</dbReference>
<evidence type="ECO:0000256" key="2">
    <source>
        <dbReference type="ARBA" id="ARBA00022679"/>
    </source>
</evidence>
<dbReference type="eggNOG" id="COG2875">
    <property type="taxonomic scope" value="Bacteria"/>
</dbReference>
<dbReference type="GO" id="GO:0004851">
    <property type="term" value="F:uroporphyrin-III C-methyltransferase activity"/>
    <property type="evidence" value="ECO:0007669"/>
    <property type="project" value="TreeGrafter"/>
</dbReference>
<keyword evidence="4" id="KW-0627">Porphyrin biosynthesis</keyword>
<evidence type="ECO:0000313" key="8">
    <source>
        <dbReference type="Proteomes" id="UP000028481"/>
    </source>
</evidence>
<dbReference type="GO" id="GO:0032259">
    <property type="term" value="P:methylation"/>
    <property type="evidence" value="ECO:0007669"/>
    <property type="project" value="UniProtKB-KW"/>
</dbReference>
<evidence type="ECO:0000256" key="3">
    <source>
        <dbReference type="ARBA" id="ARBA00022691"/>
    </source>
</evidence>
<dbReference type="InterPro" id="IPR014776">
    <property type="entry name" value="4pyrrole_Mease_sub2"/>
</dbReference>
<dbReference type="SUPFAM" id="SSF53790">
    <property type="entry name" value="Tetrapyrrole methylase"/>
    <property type="match status" value="1"/>
</dbReference>
<dbReference type="InterPro" id="IPR050161">
    <property type="entry name" value="Siro_Cobalamin_biosynth"/>
</dbReference>
<dbReference type="CDD" id="cd11724">
    <property type="entry name" value="TP_methylase"/>
    <property type="match status" value="1"/>
</dbReference>
<proteinExistence type="predicted"/>
<keyword evidence="5" id="KW-0732">Signal</keyword>
<name>A0A075WYJ6_9BACT</name>
<organism evidence="7 8">
    <name type="scientific">Thermodesulfobacterium commune DSM 2178</name>
    <dbReference type="NCBI Taxonomy" id="289377"/>
    <lineage>
        <taxon>Bacteria</taxon>
        <taxon>Pseudomonadati</taxon>
        <taxon>Thermodesulfobacteriota</taxon>
        <taxon>Thermodesulfobacteria</taxon>
        <taxon>Thermodesulfobacteriales</taxon>
        <taxon>Thermodesulfobacteriaceae</taxon>
        <taxon>Thermodesulfobacterium</taxon>
    </lineage>
</organism>
<dbReference type="Gene3D" id="3.40.1010.10">
    <property type="entry name" value="Cobalt-precorrin-4 Transmethylase, Domain 1"/>
    <property type="match status" value="1"/>
</dbReference>
<dbReference type="InterPro" id="IPR035996">
    <property type="entry name" value="4pyrrol_Methylase_sf"/>
</dbReference>
<accession>A0A075WYJ6</accession>
<dbReference type="Gene3D" id="3.30.950.10">
    <property type="entry name" value="Methyltransferase, Cobalt-precorrin-4 Transmethylase, Domain 2"/>
    <property type="match status" value="1"/>
</dbReference>
<evidence type="ECO:0000256" key="5">
    <source>
        <dbReference type="SAM" id="SignalP"/>
    </source>
</evidence>
<feature type="signal peptide" evidence="5">
    <location>
        <begin position="1"/>
        <end position="24"/>
    </location>
</feature>
<dbReference type="RefSeq" id="WP_022856181.1">
    <property type="nucleotide sequence ID" value="NZ_CP008796.1"/>
</dbReference>
<dbReference type="EMBL" id="CP008796">
    <property type="protein sequence ID" value="AIH03702.1"/>
    <property type="molecule type" value="Genomic_DNA"/>
</dbReference>
<sequence length="277" mass="31375">MKNLKKILFLSFFLISLNFSLAQAEGRLYLVSTGVGDPDNLTLRAYEVIKKADVIFCSKWTCERVKNLIEGKEVYDAGFGIFHLFYRKDRGNPKSQIEIKSLSFDEKEKRKELEKITKIIREAVKQGKVVAVLEDGDPTIYGPHIWYVEAFKDLNPEIIPGVSSFNAANAAIRKSITGGKAQSVTLAAGFSDLEALAKTGTNLVIFTMRIKDITEVLKKIEKYYSPKTQVIFVLHAGYKEKERVIAGTFEDIYEKIRGIQLPFEYLVYVGDFGDFDE</sequence>